<name>A0A6J5S5S4_9CAUD</name>
<accession>A0A6J5S5S4</accession>
<dbReference type="EMBL" id="LR797337">
    <property type="protein sequence ID" value="CAB4203860.1"/>
    <property type="molecule type" value="Genomic_DNA"/>
</dbReference>
<protein>
    <submittedName>
        <fullName evidence="1">Uncharacterized protein</fullName>
    </submittedName>
</protein>
<evidence type="ECO:0000313" key="1">
    <source>
        <dbReference type="EMBL" id="CAB4203860.1"/>
    </source>
</evidence>
<sequence length="134" mass="13789">MATLVLTNPSITIGGTDVSALSNTVTLNFEIDSVEATVFGGQHIFIGGLQNNSCDITLMQDYAATKTEATVYPLVGTQTTIVIKPVATTTSATNPTYTLSNAYLAAHTPVQGGVGELVTSSLTFTGGTLVKTTA</sequence>
<organism evidence="1">
    <name type="scientific">uncultured Caudovirales phage</name>
    <dbReference type="NCBI Taxonomy" id="2100421"/>
    <lineage>
        <taxon>Viruses</taxon>
        <taxon>Duplodnaviria</taxon>
        <taxon>Heunggongvirae</taxon>
        <taxon>Uroviricota</taxon>
        <taxon>Caudoviricetes</taxon>
        <taxon>Peduoviridae</taxon>
        <taxon>Maltschvirus</taxon>
        <taxon>Maltschvirus maltsch</taxon>
    </lineage>
</organism>
<reference evidence="1" key="1">
    <citation type="submission" date="2020-05" db="EMBL/GenBank/DDBJ databases">
        <authorList>
            <person name="Chiriac C."/>
            <person name="Salcher M."/>
            <person name="Ghai R."/>
            <person name="Kavagutti S V."/>
        </authorList>
    </citation>
    <scope>NUCLEOTIDE SEQUENCE</scope>
</reference>
<proteinExistence type="predicted"/>
<gene>
    <name evidence="1" type="ORF">UFOVP1387_22</name>
</gene>